<protein>
    <submittedName>
        <fullName evidence="3">Uncharacterized protein</fullName>
    </submittedName>
</protein>
<feature type="region of interest" description="Disordered" evidence="1">
    <location>
        <begin position="872"/>
        <end position="891"/>
    </location>
</feature>
<accession>A0A182IQ14</accession>
<dbReference type="VEuPathDB" id="VectorBase:AATE003279"/>
<feature type="compositionally biased region" description="Basic and acidic residues" evidence="1">
    <location>
        <begin position="139"/>
        <end position="148"/>
    </location>
</feature>
<sequence>MILFGCRYVLAKVVEHDLPVAVEHDAEDGDDEQHSGQDLVVVLQPLVVMLNANQCAEEATQPEVRHDGEGLGERGNLARQDVAEVEHQRDPGQAECGRQQPVLDHVPQRVVEDGQQDEAHDEREERGHQDLARAEHLDDAAREDEHRNCQQVAGEQHRPDDGLEHARPLYIIRLVRVRQPLGQVDHVRLVDRVDHAPQRAETDCDQARQPAAAQAGADTNFCGTVRSCHQSSVGDRSILSGLSRMTAAVVYSSTNSMYGCSASSLKKTIQPTAPHTSWRPKSATPVAGSRVPITTIVFSSVSPPSRQKSSRERTESVLLAVGIERALDLHGSLAVRVALLVLLVRIDAHNCGRHDHRLLSVRHAIVVVVVVLHVRYAVVIVIAVLRVRDAVVVVVRILVVRDTVAVQVVLVALARIVHVQYTVVVIVHVLRVRNAVVIVIVVFRVRDAIVVVVRILVVRNAVAVEIVRHRATLQRVRDAVVVVVQVLLVRNAVIVIVRVLRIGNAVVVVIVILRVRHAVSVQIVGVRAILHVRHTIVIVVRVLRVRNAVIVVVRVVLVRDAVVVVVRVLIVRNAVTIEIVELGLALECIRDAIVIIIYVHRVRNAVVIVVVVLRVRDAIIIVVRILVVRNSVAVQIVRPCLALQLVRDAIVVVVHILRIRDAIIVVIVVLRIRDAVIVARVRIARVRDAIVVVVRVQVVRDTVAVGVPLERSLAAAQVQHRTIVIRLLVLLLAQPRQLCRFGQTGVAVAFELALLLARVRTIFQIQQTTLETNTKLFSRKCFPLSSTAAPTLCRVQSWQTPLSEHFSCTINAPFRLHRKLTCGSHTSGGGVRLTANISSTYSTIEATSVRAVRMRNRLPYANAFPIAHLSTSSANTNGPSSATSGMITEIQ</sequence>
<keyword evidence="2" id="KW-0472">Membrane</keyword>
<dbReference type="EnsemblMetazoa" id="AATE003279-RA">
    <property type="protein sequence ID" value="AATE003279-PA.1"/>
    <property type="gene ID" value="AATE003279"/>
</dbReference>
<evidence type="ECO:0000313" key="3">
    <source>
        <dbReference type="EnsemblMetazoa" id="AATE003279-PA.1"/>
    </source>
</evidence>
<keyword evidence="2" id="KW-1133">Transmembrane helix</keyword>
<proteinExistence type="predicted"/>
<reference evidence="3" key="1">
    <citation type="submission" date="2022-08" db="UniProtKB">
        <authorList>
            <consortium name="EnsemblMetazoa"/>
        </authorList>
    </citation>
    <scope>IDENTIFICATION</scope>
    <source>
        <strain evidence="3">EBRO</strain>
    </source>
</reference>
<feature type="transmembrane region" description="Helical" evidence="2">
    <location>
        <begin position="479"/>
        <end position="500"/>
    </location>
</feature>
<keyword evidence="2" id="KW-0812">Transmembrane</keyword>
<feature type="region of interest" description="Disordered" evidence="1">
    <location>
        <begin position="139"/>
        <end position="161"/>
    </location>
</feature>
<feature type="compositionally biased region" description="Basic and acidic residues" evidence="1">
    <location>
        <begin position="82"/>
        <end position="92"/>
    </location>
</feature>
<feature type="transmembrane region" description="Helical" evidence="2">
    <location>
        <begin position="364"/>
        <end position="385"/>
    </location>
</feature>
<name>A0A182IQ14_ANOAO</name>
<organism evidence="3">
    <name type="scientific">Anopheles atroparvus</name>
    <name type="common">European mosquito</name>
    <dbReference type="NCBI Taxonomy" id="41427"/>
    <lineage>
        <taxon>Eukaryota</taxon>
        <taxon>Metazoa</taxon>
        <taxon>Ecdysozoa</taxon>
        <taxon>Arthropoda</taxon>
        <taxon>Hexapoda</taxon>
        <taxon>Insecta</taxon>
        <taxon>Pterygota</taxon>
        <taxon>Neoptera</taxon>
        <taxon>Endopterygota</taxon>
        <taxon>Diptera</taxon>
        <taxon>Nematocera</taxon>
        <taxon>Culicoidea</taxon>
        <taxon>Culicidae</taxon>
        <taxon>Anophelinae</taxon>
        <taxon>Anopheles</taxon>
    </lineage>
</organism>
<evidence type="ECO:0000256" key="1">
    <source>
        <dbReference type="SAM" id="MobiDB-lite"/>
    </source>
</evidence>
<dbReference type="AlphaFoldDB" id="A0A182IQ14"/>
<evidence type="ECO:0000256" key="2">
    <source>
        <dbReference type="SAM" id="Phobius"/>
    </source>
</evidence>
<feature type="region of interest" description="Disordered" evidence="1">
    <location>
        <begin position="82"/>
        <end position="106"/>
    </location>
</feature>